<feature type="domain" description="Exonuclease" evidence="5">
    <location>
        <begin position="1"/>
        <end position="137"/>
    </location>
</feature>
<evidence type="ECO:0000256" key="1">
    <source>
        <dbReference type="ARBA" id="ARBA00022552"/>
    </source>
</evidence>
<dbReference type="GO" id="GO:0004527">
    <property type="term" value="F:exonuclease activity"/>
    <property type="evidence" value="ECO:0007669"/>
    <property type="project" value="InterPro"/>
</dbReference>
<dbReference type="Pfam" id="PF00929">
    <property type="entry name" value="RNase_T"/>
    <property type="match status" value="1"/>
</dbReference>
<keyword evidence="1" id="KW-0698">rRNA processing</keyword>
<sequence>MAIVDTSGNVVYHSFCLPAFIVDYRTPYSGVCKRDLQGAPSVKKVQDDVAELLEGKIVVGHTINKDLAVLRARDVADEVVDVSAFREFKTEMGQRRALKQLAREYLRRVIQVGPHDPVEDARATMDLYLWATDNGLDYIEQVDYQADTSLYEGEVSAYQAIDKDTGTGYYDSQPGYDDNIVALDCEFVGVQSPDASHESNGLARVAVVRRDEVQEDLWELLQDKSIVGHTVEHDLRVLWGEDVAFPHCSIDVSKFGAFRDEDGRRTSLKKLAWRFLGCDIQLGPHDPVEDARAAMDLYLWAVDNNCDD</sequence>
<dbReference type="InterPro" id="IPR013520">
    <property type="entry name" value="Ribonucl_H"/>
</dbReference>
<evidence type="ECO:0000256" key="2">
    <source>
        <dbReference type="ARBA" id="ARBA00022722"/>
    </source>
</evidence>
<keyword evidence="3" id="KW-0378">Hydrolase</keyword>
<keyword evidence="7" id="KW-1185">Reference proteome</keyword>
<dbReference type="GO" id="GO:0006364">
    <property type="term" value="P:rRNA processing"/>
    <property type="evidence" value="ECO:0007669"/>
    <property type="project" value="UniProtKB-KW"/>
</dbReference>
<dbReference type="GO" id="GO:0000027">
    <property type="term" value="P:ribosomal large subunit assembly"/>
    <property type="evidence" value="ECO:0007669"/>
    <property type="project" value="TreeGrafter"/>
</dbReference>
<dbReference type="GO" id="GO:0005634">
    <property type="term" value="C:nucleus"/>
    <property type="evidence" value="ECO:0007669"/>
    <property type="project" value="TreeGrafter"/>
</dbReference>
<dbReference type="InterPro" id="IPR036397">
    <property type="entry name" value="RNaseH_sf"/>
</dbReference>
<gene>
    <name evidence="6" type="ORF">WJX72_005710</name>
</gene>
<dbReference type="Proteomes" id="UP001489004">
    <property type="component" value="Unassembled WGS sequence"/>
</dbReference>
<evidence type="ECO:0000313" key="6">
    <source>
        <dbReference type="EMBL" id="KAK9814419.1"/>
    </source>
</evidence>
<dbReference type="PANTHER" id="PTHR12801:SF45">
    <property type="entry name" value="RNA EXONUCLEASE 4"/>
    <property type="match status" value="1"/>
</dbReference>
<dbReference type="SMART" id="SM00479">
    <property type="entry name" value="EXOIII"/>
    <property type="match status" value="2"/>
</dbReference>
<proteinExistence type="predicted"/>
<evidence type="ECO:0000313" key="7">
    <source>
        <dbReference type="Proteomes" id="UP001489004"/>
    </source>
</evidence>
<dbReference type="InterPro" id="IPR047021">
    <property type="entry name" value="REXO1/3/4-like"/>
</dbReference>
<organism evidence="6 7">
    <name type="scientific">[Myrmecia] bisecta</name>
    <dbReference type="NCBI Taxonomy" id="41462"/>
    <lineage>
        <taxon>Eukaryota</taxon>
        <taxon>Viridiplantae</taxon>
        <taxon>Chlorophyta</taxon>
        <taxon>core chlorophytes</taxon>
        <taxon>Trebouxiophyceae</taxon>
        <taxon>Trebouxiales</taxon>
        <taxon>Trebouxiaceae</taxon>
        <taxon>Myrmecia</taxon>
    </lineage>
</organism>
<evidence type="ECO:0000259" key="5">
    <source>
        <dbReference type="SMART" id="SM00479"/>
    </source>
</evidence>
<dbReference type="Gene3D" id="3.30.420.10">
    <property type="entry name" value="Ribonuclease H-like superfamily/Ribonuclease H"/>
    <property type="match status" value="2"/>
</dbReference>
<name>A0AAW1PXX1_9CHLO</name>
<dbReference type="EMBL" id="JALJOR010000007">
    <property type="protein sequence ID" value="KAK9814419.1"/>
    <property type="molecule type" value="Genomic_DNA"/>
</dbReference>
<comment type="function">
    <text evidence="4">Exoribonuclease involved in ribosome biosynthesis. Involved in the processing of ITS1, the internal transcribed spacer localized between the 18S and 5.8S rRNAs.</text>
</comment>
<feature type="domain" description="Exonuclease" evidence="5">
    <location>
        <begin position="179"/>
        <end position="307"/>
    </location>
</feature>
<evidence type="ECO:0000256" key="3">
    <source>
        <dbReference type="ARBA" id="ARBA00022801"/>
    </source>
</evidence>
<comment type="caution">
    <text evidence="6">The sequence shown here is derived from an EMBL/GenBank/DDBJ whole genome shotgun (WGS) entry which is preliminary data.</text>
</comment>
<dbReference type="SUPFAM" id="SSF53098">
    <property type="entry name" value="Ribonuclease H-like"/>
    <property type="match status" value="2"/>
</dbReference>
<reference evidence="6 7" key="1">
    <citation type="journal article" date="2024" name="Nat. Commun.">
        <title>Phylogenomics reveals the evolutionary origins of lichenization in chlorophyte algae.</title>
        <authorList>
            <person name="Puginier C."/>
            <person name="Libourel C."/>
            <person name="Otte J."/>
            <person name="Skaloud P."/>
            <person name="Haon M."/>
            <person name="Grisel S."/>
            <person name="Petersen M."/>
            <person name="Berrin J.G."/>
            <person name="Delaux P.M."/>
            <person name="Dal Grande F."/>
            <person name="Keller J."/>
        </authorList>
    </citation>
    <scope>NUCLEOTIDE SEQUENCE [LARGE SCALE GENOMIC DNA]</scope>
    <source>
        <strain evidence="6 7">SAG 2043</strain>
    </source>
</reference>
<dbReference type="GO" id="GO:0003676">
    <property type="term" value="F:nucleic acid binding"/>
    <property type="evidence" value="ECO:0007669"/>
    <property type="project" value="InterPro"/>
</dbReference>
<protein>
    <recommendedName>
        <fullName evidence="5">Exonuclease domain-containing protein</fullName>
    </recommendedName>
</protein>
<evidence type="ECO:0000256" key="4">
    <source>
        <dbReference type="ARBA" id="ARBA00025599"/>
    </source>
</evidence>
<accession>A0AAW1PXX1</accession>
<dbReference type="AlphaFoldDB" id="A0AAW1PXX1"/>
<keyword evidence="2" id="KW-0540">Nuclease</keyword>
<dbReference type="InterPro" id="IPR012337">
    <property type="entry name" value="RNaseH-like_sf"/>
</dbReference>
<dbReference type="PANTHER" id="PTHR12801">
    <property type="entry name" value="RNA EXONUCLEASE REXO1 / RECO3 FAMILY MEMBER-RELATED"/>
    <property type="match status" value="1"/>
</dbReference>